<protein>
    <submittedName>
        <fullName evidence="2">2-dehydro-3-deoxyphosphooctonate aldolase</fullName>
    </submittedName>
    <submittedName>
        <fullName evidence="3">Uncharacterized protein DUF1801</fullName>
    </submittedName>
</protein>
<dbReference type="Pfam" id="PF08818">
    <property type="entry name" value="DUF1801"/>
    <property type="match status" value="1"/>
</dbReference>
<dbReference type="Proteomes" id="UP000239997">
    <property type="component" value="Unassembled WGS sequence"/>
</dbReference>
<evidence type="ECO:0000259" key="1">
    <source>
        <dbReference type="Pfam" id="PF08818"/>
    </source>
</evidence>
<comment type="caution">
    <text evidence="2">The sequence shown here is derived from an EMBL/GenBank/DDBJ whole genome shotgun (WGS) entry which is preliminary data.</text>
</comment>
<dbReference type="AlphaFoldDB" id="A0A084JZH3"/>
<dbReference type="SUPFAM" id="SSF159888">
    <property type="entry name" value="YdhG-like"/>
    <property type="match status" value="1"/>
</dbReference>
<evidence type="ECO:0000313" key="3">
    <source>
        <dbReference type="EMBL" id="PRX12247.1"/>
    </source>
</evidence>
<accession>A0A084JZH3</accession>
<evidence type="ECO:0000313" key="2">
    <source>
        <dbReference type="EMBL" id="KEZ94357.1"/>
    </source>
</evidence>
<dbReference type="Gene3D" id="3.90.1150.200">
    <property type="match status" value="1"/>
</dbReference>
<evidence type="ECO:0000313" key="4">
    <source>
        <dbReference type="Proteomes" id="UP000028531"/>
    </source>
</evidence>
<dbReference type="EMBL" id="PVNA01000007">
    <property type="protein sequence ID" value="PRX12247.1"/>
    <property type="molecule type" value="Genomic_DNA"/>
</dbReference>
<proteinExistence type="predicted"/>
<keyword evidence="5" id="KW-1185">Reference proteome</keyword>
<reference evidence="3 5" key="2">
    <citation type="submission" date="2018-03" db="EMBL/GenBank/DDBJ databases">
        <title>Genomic Encyclopedia of Archaeal and Bacterial Type Strains, Phase II (KMG-II): from individual species to whole genera.</title>
        <authorList>
            <person name="Goeker M."/>
        </authorList>
    </citation>
    <scope>NUCLEOTIDE SEQUENCE [LARGE SCALE GENOMIC DNA]</scope>
    <source>
        <strain evidence="3 5">DSM 22727</strain>
    </source>
</reference>
<reference evidence="2 4" key="1">
    <citation type="submission" date="2014-07" db="EMBL/GenBank/DDBJ databases">
        <title>Draft genome sequence of Nonlabens ulvanivorans, an ulvan degrading bacterium.</title>
        <authorList>
            <person name="Kopel M."/>
            <person name="Helbert W."/>
            <person name="Henrissat B."/>
            <person name="Doniger T."/>
            <person name="Banin E."/>
        </authorList>
    </citation>
    <scope>NUCLEOTIDE SEQUENCE [LARGE SCALE GENOMIC DNA]</scope>
    <source>
        <strain evidence="2 4">PLR</strain>
    </source>
</reference>
<dbReference type="RefSeq" id="WP_036579488.1">
    <property type="nucleotide sequence ID" value="NZ_CP138994.1"/>
</dbReference>
<dbReference type="Proteomes" id="UP000028531">
    <property type="component" value="Unassembled WGS sequence"/>
</dbReference>
<evidence type="ECO:0000313" key="5">
    <source>
        <dbReference type="Proteomes" id="UP000239997"/>
    </source>
</evidence>
<organism evidence="2 4">
    <name type="scientific">Nonlabens ulvanivorans</name>
    <name type="common">Persicivirga ulvanivorans</name>
    <dbReference type="NCBI Taxonomy" id="906888"/>
    <lineage>
        <taxon>Bacteria</taxon>
        <taxon>Pseudomonadati</taxon>
        <taxon>Bacteroidota</taxon>
        <taxon>Flavobacteriia</taxon>
        <taxon>Flavobacteriales</taxon>
        <taxon>Flavobacteriaceae</taxon>
        <taxon>Nonlabens</taxon>
    </lineage>
</organism>
<sequence length="122" mass="14599">MNPAHDYINCSPEPYRSIMLHLQLLVESTIPEAQLKYKWHLPFYYLDDKTMFCFFNFRKIFVDLGMSYGNELTNQHGKLIAGEGRKMLRSLRFETLEEIDDQMVIETLLELKEIRINHKKKK</sequence>
<gene>
    <name evidence="2" type="ORF">IL45_01685</name>
    <name evidence="3" type="ORF">LY02_02658</name>
</gene>
<name>A0A084JZH3_NONUL</name>
<feature type="domain" description="YdhG-like" evidence="1">
    <location>
        <begin position="16"/>
        <end position="109"/>
    </location>
</feature>
<dbReference type="EMBL" id="JPJI01000012">
    <property type="protein sequence ID" value="KEZ94357.1"/>
    <property type="molecule type" value="Genomic_DNA"/>
</dbReference>
<dbReference type="OrthoDB" id="670608at2"/>
<dbReference type="InterPro" id="IPR014922">
    <property type="entry name" value="YdhG-like"/>
</dbReference>